<feature type="region of interest" description="Disordered" evidence="1">
    <location>
        <begin position="1"/>
        <end position="20"/>
    </location>
</feature>
<evidence type="ECO:0000256" key="1">
    <source>
        <dbReference type="SAM" id="MobiDB-lite"/>
    </source>
</evidence>
<keyword evidence="2" id="KW-0472">Membrane</keyword>
<feature type="transmembrane region" description="Helical" evidence="2">
    <location>
        <begin position="426"/>
        <end position="445"/>
    </location>
</feature>
<feature type="transmembrane region" description="Helical" evidence="2">
    <location>
        <begin position="358"/>
        <end position="376"/>
    </location>
</feature>
<feature type="transmembrane region" description="Helical" evidence="2">
    <location>
        <begin position="140"/>
        <end position="159"/>
    </location>
</feature>
<evidence type="ECO:0000313" key="3">
    <source>
        <dbReference type="EMBL" id="MCY1073686.1"/>
    </source>
</evidence>
<dbReference type="RefSeq" id="WP_267532684.1">
    <property type="nucleotide sequence ID" value="NZ_JAPNKA010000001.1"/>
</dbReference>
<feature type="transmembrane region" description="Helical" evidence="2">
    <location>
        <begin position="105"/>
        <end position="128"/>
    </location>
</feature>
<organism evidence="3 4">
    <name type="scientific">Archangium lansingense</name>
    <dbReference type="NCBI Taxonomy" id="2995310"/>
    <lineage>
        <taxon>Bacteria</taxon>
        <taxon>Pseudomonadati</taxon>
        <taxon>Myxococcota</taxon>
        <taxon>Myxococcia</taxon>
        <taxon>Myxococcales</taxon>
        <taxon>Cystobacterineae</taxon>
        <taxon>Archangiaceae</taxon>
        <taxon>Archangium</taxon>
    </lineage>
</organism>
<dbReference type="EMBL" id="JAPNKA010000001">
    <property type="protein sequence ID" value="MCY1073686.1"/>
    <property type="molecule type" value="Genomic_DNA"/>
</dbReference>
<feature type="compositionally biased region" description="Gly residues" evidence="1">
    <location>
        <begin position="1"/>
        <end position="12"/>
    </location>
</feature>
<proteinExistence type="predicted"/>
<evidence type="ECO:0000313" key="4">
    <source>
        <dbReference type="Proteomes" id="UP001207654"/>
    </source>
</evidence>
<feature type="transmembrane region" description="Helical" evidence="2">
    <location>
        <begin position="239"/>
        <end position="259"/>
    </location>
</feature>
<comment type="caution">
    <text evidence="3">The sequence shown here is derived from an EMBL/GenBank/DDBJ whole genome shotgun (WGS) entry which is preliminary data.</text>
</comment>
<feature type="transmembrane region" description="Helical" evidence="2">
    <location>
        <begin position="319"/>
        <end position="338"/>
    </location>
</feature>
<dbReference type="Proteomes" id="UP001207654">
    <property type="component" value="Unassembled WGS sequence"/>
</dbReference>
<name>A0ABT3ZX45_9BACT</name>
<reference evidence="3 4" key="1">
    <citation type="submission" date="2022-11" db="EMBL/GenBank/DDBJ databases">
        <title>Minimal conservation of predation-associated metabolite biosynthetic gene clusters underscores biosynthetic potential of Myxococcota including descriptions for ten novel species: Archangium lansinium sp. nov., Myxococcus landrumus sp. nov., Nannocystis bai.</title>
        <authorList>
            <person name="Ahearne A."/>
            <person name="Stevens C."/>
            <person name="Phillips K."/>
        </authorList>
    </citation>
    <scope>NUCLEOTIDE SEQUENCE [LARGE SCALE GENOMIC DNA]</scope>
    <source>
        <strain evidence="3 4">MIWBW</strain>
    </source>
</reference>
<accession>A0ABT3ZX45</accession>
<feature type="transmembrane region" description="Helical" evidence="2">
    <location>
        <begin position="388"/>
        <end position="406"/>
    </location>
</feature>
<sequence length="665" mass="73511">MNPGNEGKGNGPEGSASWSQRISSGAKGAARFLLRYARSKACLVSNQTNRRLKIRRPDGSVLILSPLECARRVSAQEVEAFNLRALEQRGTLSLQPEPSRWVYRLAFLQSLTGKLSLLSFIAAAYFFLIDLFEGRRSRTYLLIALGFLGLSLVAMLLVARLGSRAGARPSFRSWARSKVYPLLLLLIGVGIPSLVILASEGFIGDLRKVLESLTEWVQTRGQVLPDVLPADRLLVAGRVLQLLFISLLSLLPAVLFFAFDRQHQSTLRELFVAHIFRFDPTVETRRDVQVRYGKQMDEAYGSEGGGNVTRILPVRRSPLLIATLVLALGWTFTMLSVAPRPGSDSPVDFLAFFQPQKSTLPFGFLGAYSYALATTFRSYARRDLQPKIYSHITTRVFTVMVLAWVLEESWLIVPGSQVDRLALAPALHILAFLTGIIPETGLVFIGETMRTTLRKLRRSAKDPGLQLVDPHEPLTSLEGIDIYDRARLQDEGVTNVQALARHDVVELLLQTRVPAPRLLDWVDQAILHLHANIGGQAEGGGPDPLLPTLRRYGIRTVTDLLETSEKAQKRGDHDKFLELLSGSATNGGIPRLQVVLDAIKDEEWVEQLRCWHKTQIVREEVVDVPAPPQTPEEPRPKPEGPTAPASRPSPAGRKLVDGVGAPSVA</sequence>
<evidence type="ECO:0000256" key="2">
    <source>
        <dbReference type="SAM" id="Phobius"/>
    </source>
</evidence>
<evidence type="ECO:0008006" key="5">
    <source>
        <dbReference type="Google" id="ProtNLM"/>
    </source>
</evidence>
<protein>
    <recommendedName>
        <fullName evidence="5">DUF2868 domain-containing protein</fullName>
    </recommendedName>
</protein>
<feature type="transmembrane region" description="Helical" evidence="2">
    <location>
        <begin position="179"/>
        <end position="198"/>
    </location>
</feature>
<keyword evidence="2" id="KW-0812">Transmembrane</keyword>
<keyword evidence="4" id="KW-1185">Reference proteome</keyword>
<keyword evidence="2" id="KW-1133">Transmembrane helix</keyword>
<gene>
    <name evidence="3" type="ORF">OV287_04240</name>
</gene>
<feature type="region of interest" description="Disordered" evidence="1">
    <location>
        <begin position="621"/>
        <end position="665"/>
    </location>
</feature>